<evidence type="ECO:0000256" key="6">
    <source>
        <dbReference type="ARBA" id="ARBA00022871"/>
    </source>
</evidence>
<evidence type="ECO:0000256" key="1">
    <source>
        <dbReference type="ARBA" id="ARBA00002132"/>
    </source>
</evidence>
<evidence type="ECO:0000256" key="8">
    <source>
        <dbReference type="SAM" id="MobiDB-lite"/>
    </source>
</evidence>
<protein>
    <recommendedName>
        <fullName evidence="3">Protein TOPAZ1</fullName>
    </recommendedName>
    <alternativeName>
        <fullName evidence="7">Testis- and ovary-specific PAZ domain-containing protein 1</fullName>
    </alternativeName>
</protein>
<feature type="compositionally biased region" description="Polar residues" evidence="8">
    <location>
        <begin position="750"/>
        <end position="775"/>
    </location>
</feature>
<evidence type="ECO:0000256" key="3">
    <source>
        <dbReference type="ARBA" id="ARBA00016464"/>
    </source>
</evidence>
<feature type="region of interest" description="Disordered" evidence="8">
    <location>
        <begin position="995"/>
        <end position="1120"/>
    </location>
</feature>
<evidence type="ECO:0000313" key="11">
    <source>
        <dbReference type="Proteomes" id="UP000465112"/>
    </source>
</evidence>
<feature type="compositionally biased region" description="Polar residues" evidence="8">
    <location>
        <begin position="118"/>
        <end position="138"/>
    </location>
</feature>
<evidence type="ECO:0000256" key="2">
    <source>
        <dbReference type="ARBA" id="ARBA00004514"/>
    </source>
</evidence>
<comment type="function">
    <text evidence="1">Important for normal spermatogenesis and male fertility. Specifically required for progression to the post-meiotic stages of spermatocyte development. Seems to be necessary for normal expression levels of a number of testis-expressed gene transcripts, although its role in this process is unclear.</text>
</comment>
<comment type="caution">
    <text evidence="10">The sequence shown here is derived from an EMBL/GenBank/DDBJ whole genome shotgun (WGS) entry which is preliminary data.</text>
</comment>
<dbReference type="EMBL" id="VHII01000013">
    <property type="protein sequence ID" value="KAF1381382.1"/>
    <property type="molecule type" value="Genomic_DNA"/>
</dbReference>
<keyword evidence="5" id="KW-0221">Differentiation</keyword>
<feature type="region of interest" description="Disordered" evidence="8">
    <location>
        <begin position="507"/>
        <end position="538"/>
    </location>
</feature>
<evidence type="ECO:0000256" key="7">
    <source>
        <dbReference type="ARBA" id="ARBA00031943"/>
    </source>
</evidence>
<feature type="region of interest" description="Disordered" evidence="8">
    <location>
        <begin position="656"/>
        <end position="733"/>
    </location>
</feature>
<comment type="subcellular location">
    <subcellularLocation>
        <location evidence="2">Cytoplasm</location>
        <location evidence="2">Cytosol</location>
    </subcellularLocation>
</comment>
<feature type="compositionally biased region" description="Polar residues" evidence="8">
    <location>
        <begin position="724"/>
        <end position="733"/>
    </location>
</feature>
<dbReference type="GO" id="GO:0048137">
    <property type="term" value="P:spermatocyte division"/>
    <property type="evidence" value="ECO:0007669"/>
    <property type="project" value="TreeGrafter"/>
</dbReference>
<keyword evidence="11" id="KW-1185">Reference proteome</keyword>
<dbReference type="Pfam" id="PF14669">
    <property type="entry name" value="Asp_Glu_race_2"/>
    <property type="match status" value="1"/>
</dbReference>
<reference evidence="10 11" key="1">
    <citation type="submission" date="2019-06" db="EMBL/GenBank/DDBJ databases">
        <title>A chromosome-scale genome assembly of the European perch, Perca fluviatilis.</title>
        <authorList>
            <person name="Roques C."/>
            <person name="Zahm M."/>
            <person name="Cabau C."/>
            <person name="Klopp C."/>
            <person name="Bouchez O."/>
            <person name="Donnadieu C."/>
            <person name="Kuhl H."/>
            <person name="Gislard M."/>
            <person name="Guendouz S."/>
            <person name="Journot L."/>
            <person name="Haffray P."/>
            <person name="Bestin A."/>
            <person name="Morvezen R."/>
            <person name="Feron R."/>
            <person name="Wen M."/>
            <person name="Jouanno E."/>
            <person name="Herpin A."/>
            <person name="Schartl M."/>
            <person name="Postlethwait J."/>
            <person name="Schaerlinger B."/>
            <person name="Chardard D."/>
            <person name="Lecocq T."/>
            <person name="Poncet C."/>
            <person name="Jaffrelo L."/>
            <person name="Lampietro C."/>
            <person name="Guiguen Y."/>
        </authorList>
    </citation>
    <scope>NUCLEOTIDE SEQUENCE [LARGE SCALE GENOMIC DNA]</scope>
    <source>
        <tissue evidence="10">Blood</tissue>
    </source>
</reference>
<dbReference type="InterPro" id="IPR038952">
    <property type="entry name" value="TOPAZ1"/>
</dbReference>
<name>A0A6A5F2J3_PERFL</name>
<dbReference type="GO" id="GO:0030154">
    <property type="term" value="P:cell differentiation"/>
    <property type="evidence" value="ECO:0007669"/>
    <property type="project" value="UniProtKB-KW"/>
</dbReference>
<dbReference type="InterPro" id="IPR029435">
    <property type="entry name" value="TOPAZ1_dom"/>
</dbReference>
<feature type="region of interest" description="Disordered" evidence="8">
    <location>
        <begin position="1199"/>
        <end position="1248"/>
    </location>
</feature>
<dbReference type="PANTHER" id="PTHR35671:SF1">
    <property type="entry name" value="PROTEIN TOPAZ1"/>
    <property type="match status" value="1"/>
</dbReference>
<keyword evidence="4" id="KW-0963">Cytoplasm</keyword>
<feature type="compositionally biased region" description="Basic and acidic residues" evidence="8">
    <location>
        <begin position="1088"/>
        <end position="1100"/>
    </location>
</feature>
<feature type="compositionally biased region" description="Low complexity" evidence="8">
    <location>
        <begin position="1220"/>
        <end position="1230"/>
    </location>
</feature>
<evidence type="ECO:0000256" key="5">
    <source>
        <dbReference type="ARBA" id="ARBA00022782"/>
    </source>
</evidence>
<feature type="region of interest" description="Disordered" evidence="8">
    <location>
        <begin position="948"/>
        <end position="975"/>
    </location>
</feature>
<feature type="compositionally biased region" description="Polar residues" evidence="8">
    <location>
        <begin position="269"/>
        <end position="290"/>
    </location>
</feature>
<feature type="compositionally biased region" description="Polar residues" evidence="8">
    <location>
        <begin position="665"/>
        <end position="681"/>
    </location>
</feature>
<sequence length="1880" mass="206582">MLPSSNRVKLNRVAFKDLVRQPVPRRRRLPKSFNNVTTDSKKQEENQLVSEPMSIKDTTSVPSSNEPVQTSKTEQLGPENVTDTTGNIADGEPEENCVGTQKARRRNHYQPCKGNGSVVVNEQQGPYTRGKYQQSKPNTRSKLHSLKKFCNLGLRFTCWLCTGSASDSALFKRTEIRRRVKPRRTMSSCQMELSSGAPLTTSKATKNKTLVDLKSNVDKSSGSCKSRHGKTRVARVAKSGRDRARKGGSKVKARPNGCDPPQPAASAAVANTRQVQTGTRSIPTGLSNIDRNMHPSPTGLAGSEGSLRRAVRASSCGDRKYIYSQQKTLCEQRQKSSSPGPEQSMVDFKIKKGNPFTETSKKIIIWIDQYPKVTLCDVAQKCDAFSRDCGYVLPDVLKTKVVRCFKQDMRACPRIQSEKSVCLSQSLTEHQRHLKKRTDVQISSSHTTCHSLDSWTSEGSATSSASFLLGGDTQKGECRTGMLDRDVEEDPGPGSCLMGSEIHRDKRIKLGDSVKDGSLPSTPNLESIRCKDPAKTDSRDKEKTCHWMSADSQSCLEHEVGGSSSFGSAVEENGVHKKPCCELDNPTKTDAAQMSSELFCQSNEEDTHNLESFTCQRVRAYLRKTKFSCARTYMSWPFSNSGQTLTVHTGTTGCPDYPSARHDSNSPLDQNQPCSSNNRTNDLLPDAPTDASSGTAHQVSQQNGEKREEDGESILAGRNEKTDGNMSSSSSEFATHVMGAKESLVGLPSDTATLSNPSQHGGESDTDTVSASSPPVNGPESDRSMSTPSPSALGLVDWETATTLSPVSSPFTHGLSSLSATPSPLPPSSSLLKKVRGVELAEAHSASASPTCTVKAVEKALFYSEETQMTSWTPPNNSDAFESCDSSLLLPQDEQESDEGILTGRSPPILEPYYNTSPFNHALLKERSLHNIRTEKCVETGSNEFMLPPLLSPVTSPQRRPRKSLLPQSPGCSDEEKEIINNRKHKILPGCHTLHTVNSNNENSDNINDLEHGSEEMEEVSTNNNVDDGNDEKETQDGPGCEYDVEQGNKKSEQIPSDPKIKETLTSGALTKPSSSPSSDDDDGGAFGDERQACSTREEGSSPSETASSESDETNAEAAGDTQCGILDEFTAYEQDILLVDVIQDDPELFENVPQERLLKLGPTRATESPKTRPIGVVKTRSPKIGEAFLELKQSLTPVHCDSPDITDESDSRPWRPQCSSTSSETQSNSWPATEQQTKNLGQPDANNNHVIGVLERGRLIQPVNSLRNPIPPLITTRDAPWIPNSANITAFKRPKSNVYCRQYFSESLSCGFKMCRFQHVPVDGDEKLCIETVIRFTKNPTCLQKAGAVFTGYYQNNPPGVYFSIPVLLSLLWALLKAGMVSDVFSVLSVSLDHKIVPGHEFLLALFNIVREKGLIGVVPELMQLTFKMAGAGLVLSLDCLDCVKNTPEFQQTVNPNSLTSGNHKLPTSARFPEYLNLAHSIVEIELCTKQEDWRRMGVVFRSICQSSKHPNQVGRISGRIAIALLSESKDKLSLPFVAFAETVCQNEGEDSRITSFLGRIGVSLMLRYHKTHQWAKGRRVVEVLSISKVNYSTLKGLFGNEDGATRCYLVTVATELFLLSGSLEGALNTLRENKWFLSSCSWPCEPADLESRSRVLMRLAEKTSHRDTLEVLCNLPGLKEPNDSVDISRYGPLFNSHLQVCVDRQILPVASDTVDFMLSKNLAVDNALLQMLLQKLGKQNLWLRAREVFRHSLSVGYYPGVSAPPGFMALIVPCRLGEVELALAFEMFITVNATGIFHLSETTTSSLSITLKRTQSCESEYLSAGSRILSAACIPQPKLIVHYTAVNSSQDQVFTLDVSSARCWLRHNHLWANEVWTH</sequence>
<dbReference type="OrthoDB" id="8859650at2759"/>
<evidence type="ECO:0000259" key="9">
    <source>
        <dbReference type="Pfam" id="PF14669"/>
    </source>
</evidence>
<feature type="region of interest" description="Disordered" evidence="8">
    <location>
        <begin position="483"/>
        <end position="502"/>
    </location>
</feature>
<feature type="region of interest" description="Disordered" evidence="8">
    <location>
        <begin position="236"/>
        <end position="306"/>
    </location>
</feature>
<feature type="domain" description="Protein TOPAZ1" evidence="9">
    <location>
        <begin position="1486"/>
        <end position="1659"/>
    </location>
</feature>
<gene>
    <name evidence="10" type="ORF">PFLUV_G00153350</name>
</gene>
<proteinExistence type="predicted"/>
<dbReference type="Proteomes" id="UP000465112">
    <property type="component" value="Chromosome 13"/>
</dbReference>
<keyword evidence="6" id="KW-0744">Spermatogenesis</keyword>
<feature type="compositionally biased region" description="Basic and acidic residues" evidence="8">
    <location>
        <begin position="528"/>
        <end position="538"/>
    </location>
</feature>
<feature type="compositionally biased region" description="Polar residues" evidence="8">
    <location>
        <begin position="1231"/>
        <end position="1248"/>
    </location>
</feature>
<dbReference type="GO" id="GO:0005829">
    <property type="term" value="C:cytosol"/>
    <property type="evidence" value="ECO:0007669"/>
    <property type="project" value="UniProtKB-SubCell"/>
</dbReference>
<feature type="compositionally biased region" description="Low complexity" evidence="8">
    <location>
        <begin position="998"/>
        <end position="1007"/>
    </location>
</feature>
<evidence type="ECO:0000256" key="4">
    <source>
        <dbReference type="ARBA" id="ARBA00022490"/>
    </source>
</evidence>
<feature type="compositionally biased region" description="Basic and acidic residues" evidence="8">
    <location>
        <begin position="1047"/>
        <end position="1063"/>
    </location>
</feature>
<feature type="compositionally biased region" description="Low complexity" evidence="8">
    <location>
        <begin position="815"/>
        <end position="828"/>
    </location>
</feature>
<feature type="compositionally biased region" description="Polar residues" evidence="8">
    <location>
        <begin position="690"/>
        <end position="703"/>
    </location>
</feature>
<feature type="compositionally biased region" description="Polar residues" evidence="8">
    <location>
        <begin position="56"/>
        <end position="74"/>
    </location>
</feature>
<feature type="region of interest" description="Disordered" evidence="8">
    <location>
        <begin position="809"/>
        <end position="828"/>
    </location>
</feature>
<accession>A0A6A5F2J3</accession>
<feature type="region of interest" description="Disordered" evidence="8">
    <location>
        <begin position="747"/>
        <end position="793"/>
    </location>
</feature>
<feature type="compositionally biased region" description="Basic residues" evidence="8">
    <location>
        <begin position="243"/>
        <end position="253"/>
    </location>
</feature>
<dbReference type="PANTHER" id="PTHR35671">
    <property type="entry name" value="PROTEIN TOPAZ1"/>
    <property type="match status" value="1"/>
</dbReference>
<feature type="region of interest" description="Disordered" evidence="8">
    <location>
        <begin position="25"/>
        <end position="139"/>
    </location>
</feature>
<evidence type="ECO:0000313" key="10">
    <source>
        <dbReference type="EMBL" id="KAF1381382.1"/>
    </source>
</evidence>
<organism evidence="10 11">
    <name type="scientific">Perca fluviatilis</name>
    <name type="common">European perch</name>
    <dbReference type="NCBI Taxonomy" id="8168"/>
    <lineage>
        <taxon>Eukaryota</taxon>
        <taxon>Metazoa</taxon>
        <taxon>Chordata</taxon>
        <taxon>Craniata</taxon>
        <taxon>Vertebrata</taxon>
        <taxon>Euteleostomi</taxon>
        <taxon>Actinopterygii</taxon>
        <taxon>Neopterygii</taxon>
        <taxon>Teleostei</taxon>
        <taxon>Neoteleostei</taxon>
        <taxon>Acanthomorphata</taxon>
        <taxon>Eupercaria</taxon>
        <taxon>Perciformes</taxon>
        <taxon>Percoidei</taxon>
        <taxon>Percidae</taxon>
        <taxon>Percinae</taxon>
        <taxon>Perca</taxon>
    </lineage>
</organism>